<evidence type="ECO:0000256" key="2">
    <source>
        <dbReference type="ARBA" id="ARBA00007935"/>
    </source>
</evidence>
<feature type="transmembrane region" description="Helical" evidence="9">
    <location>
        <begin position="181"/>
        <end position="202"/>
    </location>
</feature>
<sequence>MPETTDGSAGVTTPERSPDSPPERRGAATGTAGPAGGGGSGGAPPAPAGPTAPRRRGVLAARLLVPALAFALAAVVLVSTSTGTIAVPPLDALRIVTGHLLPGMPWMSDGSLTTVQDNAVWQFRLPRALLAALAGASLALAGALIQAVVHNSLAEPYILGVSAGAGVGAVTYIVLGIGIGSLGIGASAFAGALMATGAVYFLARKNGRIAPQRLILAGVALGSLFSAVTSYLTIATDAQNVFSIMFFLLGSVSAATMGHLALPAAALAAVGVFAALRARALNALLVGDEAAASLGVHVDRLRTAVLIAAALLTGAVVAVSGGIGFVGLVIPHIARIIVGSDHRRMLPVAVLAGAVFLAASDLLARTLAEPSEIPLGVLTAMVGAPFFLWLLRRDRAESAGVGR</sequence>
<evidence type="ECO:0000256" key="9">
    <source>
        <dbReference type="SAM" id="Phobius"/>
    </source>
</evidence>
<evidence type="ECO:0000256" key="6">
    <source>
        <dbReference type="ARBA" id="ARBA00022989"/>
    </source>
</evidence>
<keyword evidence="11" id="KW-1185">Reference proteome</keyword>
<dbReference type="EMBL" id="JAQFWQ010000038">
    <property type="protein sequence ID" value="MDA2811900.1"/>
    <property type="molecule type" value="Genomic_DNA"/>
</dbReference>
<keyword evidence="4" id="KW-1003">Cell membrane</keyword>
<keyword evidence="5 9" id="KW-0812">Transmembrane</keyword>
<protein>
    <submittedName>
        <fullName evidence="10">Iron ABC transporter permease</fullName>
    </submittedName>
</protein>
<feature type="compositionally biased region" description="Gly residues" evidence="8">
    <location>
        <begin position="33"/>
        <end position="42"/>
    </location>
</feature>
<evidence type="ECO:0000256" key="7">
    <source>
        <dbReference type="ARBA" id="ARBA00023136"/>
    </source>
</evidence>
<evidence type="ECO:0000256" key="1">
    <source>
        <dbReference type="ARBA" id="ARBA00004651"/>
    </source>
</evidence>
<keyword evidence="6 9" id="KW-1133">Transmembrane helix</keyword>
<organism evidence="10 11">
    <name type="scientific">Nocardiopsis endophytica</name>
    <dbReference type="NCBI Taxonomy" id="3018445"/>
    <lineage>
        <taxon>Bacteria</taxon>
        <taxon>Bacillati</taxon>
        <taxon>Actinomycetota</taxon>
        <taxon>Actinomycetes</taxon>
        <taxon>Streptosporangiales</taxon>
        <taxon>Nocardiopsidaceae</taxon>
        <taxon>Nocardiopsis</taxon>
    </lineage>
</organism>
<evidence type="ECO:0000313" key="10">
    <source>
        <dbReference type="EMBL" id="MDA2811900.1"/>
    </source>
</evidence>
<comment type="subcellular location">
    <subcellularLocation>
        <location evidence="1">Cell membrane</location>
        <topology evidence="1">Multi-pass membrane protein</topology>
    </subcellularLocation>
</comment>
<accession>A0ABT4U4N7</accession>
<reference evidence="10 11" key="1">
    <citation type="submission" date="2023-01" db="EMBL/GenBank/DDBJ databases">
        <title>Draft genome sequence of Nocardiopsis sp. RSe5-2 isolated from halophytes.</title>
        <authorList>
            <person name="Duangmal K."/>
            <person name="Chantavorakit T."/>
        </authorList>
    </citation>
    <scope>NUCLEOTIDE SEQUENCE [LARGE SCALE GENOMIC DNA]</scope>
    <source>
        <strain evidence="10 11">RSe5-2</strain>
    </source>
</reference>
<gene>
    <name evidence="10" type="ORF">O4J56_14750</name>
</gene>
<evidence type="ECO:0000256" key="8">
    <source>
        <dbReference type="SAM" id="MobiDB-lite"/>
    </source>
</evidence>
<evidence type="ECO:0000256" key="3">
    <source>
        <dbReference type="ARBA" id="ARBA00022448"/>
    </source>
</evidence>
<keyword evidence="7 9" id="KW-0472">Membrane</keyword>
<feature type="compositionally biased region" description="Polar residues" evidence="8">
    <location>
        <begin position="1"/>
        <end position="11"/>
    </location>
</feature>
<feature type="transmembrane region" description="Helical" evidence="9">
    <location>
        <begin position="373"/>
        <end position="391"/>
    </location>
</feature>
<dbReference type="InterPro" id="IPR000522">
    <property type="entry name" value="ABC_transptr_permease_BtuC"/>
</dbReference>
<dbReference type="InterPro" id="IPR037294">
    <property type="entry name" value="ABC_BtuC-like"/>
</dbReference>
<feature type="transmembrane region" description="Helical" evidence="9">
    <location>
        <begin position="214"/>
        <end position="234"/>
    </location>
</feature>
<proteinExistence type="inferred from homology"/>
<comment type="similarity">
    <text evidence="2">Belongs to the binding-protein-dependent transport system permease family. FecCD subfamily.</text>
</comment>
<feature type="transmembrane region" description="Helical" evidence="9">
    <location>
        <begin position="156"/>
        <end position="175"/>
    </location>
</feature>
<dbReference type="Gene3D" id="1.10.3470.10">
    <property type="entry name" value="ABC transporter involved in vitamin B12 uptake, BtuC"/>
    <property type="match status" value="1"/>
</dbReference>
<comment type="caution">
    <text evidence="10">The sequence shown here is derived from an EMBL/GenBank/DDBJ whole genome shotgun (WGS) entry which is preliminary data.</text>
</comment>
<evidence type="ECO:0000256" key="5">
    <source>
        <dbReference type="ARBA" id="ARBA00022692"/>
    </source>
</evidence>
<name>A0ABT4U4N7_9ACTN</name>
<feature type="compositionally biased region" description="Basic and acidic residues" evidence="8">
    <location>
        <begin position="16"/>
        <end position="26"/>
    </location>
</feature>
<dbReference type="Pfam" id="PF01032">
    <property type="entry name" value="FecCD"/>
    <property type="match status" value="1"/>
</dbReference>
<evidence type="ECO:0000256" key="4">
    <source>
        <dbReference type="ARBA" id="ARBA00022475"/>
    </source>
</evidence>
<dbReference type="PANTHER" id="PTHR30472:SF67">
    <property type="entry name" value="PERMEASE OF ABC TRANSPORTER-RELATED"/>
    <property type="match status" value="1"/>
</dbReference>
<feature type="region of interest" description="Disordered" evidence="8">
    <location>
        <begin position="1"/>
        <end position="53"/>
    </location>
</feature>
<feature type="transmembrane region" description="Helical" evidence="9">
    <location>
        <begin position="63"/>
        <end position="87"/>
    </location>
</feature>
<dbReference type="Proteomes" id="UP001527866">
    <property type="component" value="Unassembled WGS sequence"/>
</dbReference>
<dbReference type="RefSeq" id="WP_270686353.1">
    <property type="nucleotide sequence ID" value="NZ_JAQFWQ010000038.1"/>
</dbReference>
<feature type="transmembrane region" description="Helical" evidence="9">
    <location>
        <begin position="128"/>
        <end position="149"/>
    </location>
</feature>
<dbReference type="SUPFAM" id="SSF81345">
    <property type="entry name" value="ABC transporter involved in vitamin B12 uptake, BtuC"/>
    <property type="match status" value="1"/>
</dbReference>
<feature type="transmembrane region" description="Helical" evidence="9">
    <location>
        <begin position="346"/>
        <end position="367"/>
    </location>
</feature>
<dbReference type="CDD" id="cd06550">
    <property type="entry name" value="TM_ABC_iron-siderophores_like"/>
    <property type="match status" value="1"/>
</dbReference>
<evidence type="ECO:0000313" key="11">
    <source>
        <dbReference type="Proteomes" id="UP001527866"/>
    </source>
</evidence>
<feature type="transmembrane region" description="Helical" evidence="9">
    <location>
        <begin position="305"/>
        <end position="334"/>
    </location>
</feature>
<dbReference type="PANTHER" id="PTHR30472">
    <property type="entry name" value="FERRIC ENTEROBACTIN TRANSPORT SYSTEM PERMEASE PROTEIN"/>
    <property type="match status" value="1"/>
</dbReference>
<keyword evidence="3" id="KW-0813">Transport</keyword>